<keyword evidence="4" id="KW-1185">Reference proteome</keyword>
<sequence length="162" mass="18379">MTQDKKVYEVLEGINVEYDVHEHPPVLTVDDALEYWKDIEGVHCKNLFFRNQKGKMHYLVVMGHDKPLDISDLGKKTGAGKLSFASDKRLDKYLGLKTGAVSPFGIINDENKEVRVYIDEDIMKGEKVNFHPNVNTATISISSDDFRKFLGQSGNQVKYISI</sequence>
<keyword evidence="3" id="KW-0436">Ligase</keyword>
<dbReference type="GO" id="GO:0016874">
    <property type="term" value="F:ligase activity"/>
    <property type="evidence" value="ECO:0007669"/>
    <property type="project" value="UniProtKB-KW"/>
</dbReference>
<accession>A0A267MDU5</accession>
<organism evidence="3 4">
    <name type="scientific">Anaeromicrobium sediminis</name>
    <dbReference type="NCBI Taxonomy" id="1478221"/>
    <lineage>
        <taxon>Bacteria</taxon>
        <taxon>Bacillati</taxon>
        <taxon>Bacillota</taxon>
        <taxon>Clostridia</taxon>
        <taxon>Peptostreptococcales</taxon>
        <taxon>Thermotaleaceae</taxon>
        <taxon>Anaeromicrobium</taxon>
    </lineage>
</organism>
<dbReference type="Gene3D" id="3.90.960.10">
    <property type="entry name" value="YbaK/aminoacyl-tRNA synthetase-associated domain"/>
    <property type="match status" value="1"/>
</dbReference>
<dbReference type="GO" id="GO:0002161">
    <property type="term" value="F:aminoacyl-tRNA deacylase activity"/>
    <property type="evidence" value="ECO:0007669"/>
    <property type="project" value="InterPro"/>
</dbReference>
<name>A0A267MDU5_9FIRM</name>
<comment type="caution">
    <text evidence="3">The sequence shown here is derived from an EMBL/GenBank/DDBJ whole genome shotgun (WGS) entry which is preliminary data.</text>
</comment>
<dbReference type="PANTHER" id="PTHR31423:SF3">
    <property type="entry name" value="PROLYL-TRNA SYNTHETASE ASSOCIATED DOMAIN-CONTAINING PROTEIN 1-RELATED"/>
    <property type="match status" value="1"/>
</dbReference>
<dbReference type="InterPro" id="IPR036754">
    <property type="entry name" value="YbaK/aa-tRNA-synt-asso_dom_sf"/>
</dbReference>
<dbReference type="FunFam" id="3.90.960.10:FF:000005">
    <property type="entry name" value="Putative prolyl-tRNA synthetase"/>
    <property type="match status" value="1"/>
</dbReference>
<dbReference type="CDD" id="cd04335">
    <property type="entry name" value="PrdX_deacylase"/>
    <property type="match status" value="1"/>
</dbReference>
<protein>
    <submittedName>
        <fullName evidence="3">Proline--tRNA ligase</fullName>
    </submittedName>
</protein>
<dbReference type="InterPro" id="IPR007214">
    <property type="entry name" value="YbaK/aa-tRNA-synth-assoc-dom"/>
</dbReference>
<dbReference type="RefSeq" id="WP_095135134.1">
    <property type="nucleotide sequence ID" value="NZ_NIBG01000023.1"/>
</dbReference>
<dbReference type="InterPro" id="IPR040285">
    <property type="entry name" value="ProX/PRXD1"/>
</dbReference>
<comment type="similarity">
    <text evidence="1">Belongs to the PRORSD1 family.</text>
</comment>
<evidence type="ECO:0000313" key="4">
    <source>
        <dbReference type="Proteomes" id="UP000216024"/>
    </source>
</evidence>
<dbReference type="Proteomes" id="UP000216024">
    <property type="component" value="Unassembled WGS sequence"/>
</dbReference>
<dbReference type="OrthoDB" id="9798587at2"/>
<proteinExistence type="inferred from homology"/>
<feature type="domain" description="YbaK/aminoacyl-tRNA synthetase-associated" evidence="2">
    <location>
        <begin position="23"/>
        <end position="149"/>
    </location>
</feature>
<dbReference type="EMBL" id="NIBG01000023">
    <property type="protein sequence ID" value="PAB57729.1"/>
    <property type="molecule type" value="Genomic_DNA"/>
</dbReference>
<evidence type="ECO:0000256" key="1">
    <source>
        <dbReference type="ARBA" id="ARBA00010201"/>
    </source>
</evidence>
<reference evidence="3 4" key="1">
    <citation type="submission" date="2017-06" db="EMBL/GenBank/DDBJ databases">
        <title>Draft genome sequence of anaerobic fermentative bacterium Anaeromicrobium sediminis DY2726D isolated from West Pacific Ocean sediments.</title>
        <authorList>
            <person name="Zeng X."/>
        </authorList>
    </citation>
    <scope>NUCLEOTIDE SEQUENCE [LARGE SCALE GENOMIC DNA]</scope>
    <source>
        <strain evidence="3 4">DY2726D</strain>
    </source>
</reference>
<evidence type="ECO:0000259" key="2">
    <source>
        <dbReference type="Pfam" id="PF04073"/>
    </source>
</evidence>
<evidence type="ECO:0000313" key="3">
    <source>
        <dbReference type="EMBL" id="PAB57729.1"/>
    </source>
</evidence>
<dbReference type="AlphaFoldDB" id="A0A267MDU5"/>
<dbReference type="PANTHER" id="PTHR31423">
    <property type="entry name" value="YBAK DOMAIN-CONTAINING PROTEIN"/>
    <property type="match status" value="1"/>
</dbReference>
<dbReference type="SUPFAM" id="SSF55826">
    <property type="entry name" value="YbaK/ProRS associated domain"/>
    <property type="match status" value="1"/>
</dbReference>
<dbReference type="Pfam" id="PF04073">
    <property type="entry name" value="tRNA_edit"/>
    <property type="match status" value="1"/>
</dbReference>
<gene>
    <name evidence="3" type="ORF">CCE28_18060</name>
</gene>